<dbReference type="EMBL" id="CATQJL010000316">
    <property type="protein sequence ID" value="CAJ0607554.1"/>
    <property type="molecule type" value="Genomic_DNA"/>
</dbReference>
<evidence type="ECO:0000256" key="7">
    <source>
        <dbReference type="ARBA" id="ARBA00023136"/>
    </source>
</evidence>
<comment type="similarity">
    <text evidence="2 8">Belongs to the glycosyltransferase 92 family.</text>
</comment>
<dbReference type="PANTHER" id="PTHR21461:SF40">
    <property type="entry name" value="GLYCOSYLTRANSFERASE FAMILY 92 PROTEIN"/>
    <property type="match status" value="1"/>
</dbReference>
<evidence type="ECO:0000256" key="1">
    <source>
        <dbReference type="ARBA" id="ARBA00004167"/>
    </source>
</evidence>
<dbReference type="GO" id="GO:0005737">
    <property type="term" value="C:cytoplasm"/>
    <property type="evidence" value="ECO:0007669"/>
    <property type="project" value="TreeGrafter"/>
</dbReference>
<dbReference type="InterPro" id="IPR008166">
    <property type="entry name" value="Glyco_transf_92"/>
</dbReference>
<comment type="caution">
    <text evidence="9">The sequence shown here is derived from an EMBL/GenBank/DDBJ whole genome shotgun (WGS) entry which is preliminary data.</text>
</comment>
<keyword evidence="5 8" id="KW-0812">Transmembrane</keyword>
<feature type="transmembrane region" description="Helical" evidence="8">
    <location>
        <begin position="12"/>
        <end position="33"/>
    </location>
</feature>
<evidence type="ECO:0000256" key="6">
    <source>
        <dbReference type="ARBA" id="ARBA00022989"/>
    </source>
</evidence>
<dbReference type="PANTHER" id="PTHR21461">
    <property type="entry name" value="GLYCOSYLTRANSFERASE FAMILY 92 PROTEIN"/>
    <property type="match status" value="1"/>
</dbReference>
<protein>
    <recommendedName>
        <fullName evidence="8">Glycosyltransferase family 92 protein</fullName>
        <ecNumber evidence="8">2.4.1.-</ecNumber>
    </recommendedName>
</protein>
<keyword evidence="10" id="KW-1185">Reference proteome</keyword>
<dbReference type="Proteomes" id="UP001176961">
    <property type="component" value="Unassembled WGS sequence"/>
</dbReference>
<keyword evidence="6 8" id="KW-1133">Transmembrane helix</keyword>
<dbReference type="GO" id="GO:0016020">
    <property type="term" value="C:membrane"/>
    <property type="evidence" value="ECO:0007669"/>
    <property type="project" value="UniProtKB-SubCell"/>
</dbReference>
<proteinExistence type="inferred from homology"/>
<keyword evidence="3 8" id="KW-0328">Glycosyltransferase</keyword>
<evidence type="ECO:0000256" key="4">
    <source>
        <dbReference type="ARBA" id="ARBA00022679"/>
    </source>
</evidence>
<evidence type="ECO:0000256" key="8">
    <source>
        <dbReference type="RuleBase" id="RU366017"/>
    </source>
</evidence>
<sequence length="444" mass="52150">MSCGRFAKKDKFSAFSWIFISFGFIFFGTLLFVNYNSWSKEFYGMHAEIAGETLSEELPKHAKDCVSFFSQLNESMVTKIGQRNCRKALTNLTLIAAYAYSDYSVVTIDSCQWYGRKVYCHYFDADWKELGPPVESVVFPEFAVHCCRHPRAAYMGLTESEDEEVNFTVSILDRTVDKPKYNLSVCLAPMYGNESKWLLLAELIEHYKLQGVQHVYLYVKDIDEYSRLLIDDYERSGEVEVVYLKKEQDRYGWEWHMVGVEECLHRSRHHSRYAIFTDIDERIMALGNQTLAEYTSKAMTEKTNIGMLQFRQTWVLRPKKPPNKYEGEVTLKKHLPTLIFHNTSAVGPRGHTVKCIIDPRRVLIMWIHYVLLYFPGYKGVTVSAPPDKAIIRHYRDLVDDNWGTTWIHEVERFGNFTMTDYPPQLMVKLYRKVKERLFRVYRRT</sequence>
<dbReference type="GO" id="GO:0016757">
    <property type="term" value="F:glycosyltransferase activity"/>
    <property type="evidence" value="ECO:0007669"/>
    <property type="project" value="UniProtKB-UniRule"/>
</dbReference>
<evidence type="ECO:0000256" key="5">
    <source>
        <dbReference type="ARBA" id="ARBA00022692"/>
    </source>
</evidence>
<evidence type="ECO:0000313" key="10">
    <source>
        <dbReference type="Proteomes" id="UP001176961"/>
    </source>
</evidence>
<accession>A0AA36HB89</accession>
<keyword evidence="4 8" id="KW-0808">Transferase</keyword>
<name>A0AA36HB89_CYLNA</name>
<reference evidence="9" key="1">
    <citation type="submission" date="2023-07" db="EMBL/GenBank/DDBJ databases">
        <authorList>
            <consortium name="CYATHOMIX"/>
        </authorList>
    </citation>
    <scope>NUCLEOTIDE SEQUENCE</scope>
    <source>
        <strain evidence="9">N/A</strain>
    </source>
</reference>
<evidence type="ECO:0000313" key="9">
    <source>
        <dbReference type="EMBL" id="CAJ0607554.1"/>
    </source>
</evidence>
<dbReference type="EC" id="2.4.1.-" evidence="8"/>
<comment type="subcellular location">
    <subcellularLocation>
        <location evidence="1">Membrane</location>
        <topology evidence="1">Single-pass membrane protein</topology>
    </subcellularLocation>
</comment>
<dbReference type="AlphaFoldDB" id="A0AA36HB89"/>
<evidence type="ECO:0000256" key="2">
    <source>
        <dbReference type="ARBA" id="ARBA00007647"/>
    </source>
</evidence>
<dbReference type="Pfam" id="PF01697">
    <property type="entry name" value="Glyco_transf_92"/>
    <property type="match status" value="1"/>
</dbReference>
<evidence type="ECO:0000256" key="3">
    <source>
        <dbReference type="ARBA" id="ARBA00022676"/>
    </source>
</evidence>
<gene>
    <name evidence="9" type="ORF">CYNAS_LOCUS19537</name>
</gene>
<organism evidence="9 10">
    <name type="scientific">Cylicocyclus nassatus</name>
    <name type="common">Nematode worm</name>
    <dbReference type="NCBI Taxonomy" id="53992"/>
    <lineage>
        <taxon>Eukaryota</taxon>
        <taxon>Metazoa</taxon>
        <taxon>Ecdysozoa</taxon>
        <taxon>Nematoda</taxon>
        <taxon>Chromadorea</taxon>
        <taxon>Rhabditida</taxon>
        <taxon>Rhabditina</taxon>
        <taxon>Rhabditomorpha</taxon>
        <taxon>Strongyloidea</taxon>
        <taxon>Strongylidae</taxon>
        <taxon>Cylicocyclus</taxon>
    </lineage>
</organism>
<keyword evidence="7 8" id="KW-0472">Membrane</keyword>